<organism evidence="1 2">
    <name type="scientific">Athelia psychrophila</name>
    <dbReference type="NCBI Taxonomy" id="1759441"/>
    <lineage>
        <taxon>Eukaryota</taxon>
        <taxon>Fungi</taxon>
        <taxon>Dikarya</taxon>
        <taxon>Basidiomycota</taxon>
        <taxon>Agaricomycotina</taxon>
        <taxon>Agaricomycetes</taxon>
        <taxon>Agaricomycetidae</taxon>
        <taxon>Atheliales</taxon>
        <taxon>Atheliaceae</taxon>
        <taxon>Athelia</taxon>
    </lineage>
</organism>
<evidence type="ECO:0000313" key="1">
    <source>
        <dbReference type="EMBL" id="KZP19664.1"/>
    </source>
</evidence>
<dbReference type="AlphaFoldDB" id="A0A166ICB5"/>
<name>A0A166ICB5_9AGAM</name>
<dbReference type="Proteomes" id="UP000076532">
    <property type="component" value="Unassembled WGS sequence"/>
</dbReference>
<accession>A0A166ICB5</accession>
<reference evidence="1 2" key="1">
    <citation type="journal article" date="2016" name="Mol. Biol. Evol.">
        <title>Comparative Genomics of Early-Diverging Mushroom-Forming Fungi Provides Insights into the Origins of Lignocellulose Decay Capabilities.</title>
        <authorList>
            <person name="Nagy L.G."/>
            <person name="Riley R."/>
            <person name="Tritt A."/>
            <person name="Adam C."/>
            <person name="Daum C."/>
            <person name="Floudas D."/>
            <person name="Sun H."/>
            <person name="Yadav J.S."/>
            <person name="Pangilinan J."/>
            <person name="Larsson K.H."/>
            <person name="Matsuura K."/>
            <person name="Barry K."/>
            <person name="Labutti K."/>
            <person name="Kuo R."/>
            <person name="Ohm R.A."/>
            <person name="Bhattacharya S.S."/>
            <person name="Shirouzu T."/>
            <person name="Yoshinaga Y."/>
            <person name="Martin F.M."/>
            <person name="Grigoriev I.V."/>
            <person name="Hibbett D.S."/>
        </authorList>
    </citation>
    <scope>NUCLEOTIDE SEQUENCE [LARGE SCALE GENOMIC DNA]</scope>
    <source>
        <strain evidence="1 2">CBS 109695</strain>
    </source>
</reference>
<protein>
    <submittedName>
        <fullName evidence="1">Uncharacterized protein</fullName>
    </submittedName>
</protein>
<feature type="non-terminal residue" evidence="1">
    <location>
        <position position="1"/>
    </location>
</feature>
<proteinExistence type="predicted"/>
<dbReference type="OrthoDB" id="3051956at2759"/>
<keyword evidence="2" id="KW-1185">Reference proteome</keyword>
<dbReference type="EMBL" id="KV417562">
    <property type="protein sequence ID" value="KZP19664.1"/>
    <property type="molecule type" value="Genomic_DNA"/>
</dbReference>
<gene>
    <name evidence="1" type="ORF">FIBSPDRAFT_693439</name>
</gene>
<feature type="non-terminal residue" evidence="1">
    <location>
        <position position="54"/>
    </location>
</feature>
<sequence length="54" mass="5806">EFPPCPPSRELKSKIITGWCDDMAPEAFQECGCAVCGQLVPTCDTLTLAESTTN</sequence>
<evidence type="ECO:0000313" key="2">
    <source>
        <dbReference type="Proteomes" id="UP000076532"/>
    </source>
</evidence>